<reference evidence="3 4" key="1">
    <citation type="submission" date="2013-09" db="EMBL/GenBank/DDBJ databases">
        <title>High correlation between genotypes and phenotypes of environmental bacteria Comamonas testosteroni strains.</title>
        <authorList>
            <person name="Liu L."/>
            <person name="Zhu W."/>
            <person name="Xia X."/>
            <person name="Xu B."/>
            <person name="Luo M."/>
            <person name="Wang G."/>
        </authorList>
    </citation>
    <scope>NUCLEOTIDE SEQUENCE [LARGE SCALE GENOMIC DNA]</scope>
    <source>
        <strain evidence="2 3">DF2</strain>
        <strain evidence="1 4">JL14</strain>
    </source>
</reference>
<dbReference type="AlphaFoldDB" id="A0A0E3C3L4"/>
<dbReference type="EMBL" id="AWTN01000002">
    <property type="protein sequence ID" value="KGH00391.1"/>
    <property type="molecule type" value="Genomic_DNA"/>
</dbReference>
<gene>
    <name evidence="1" type="ORF">P245_02675</name>
    <name evidence="2" type="ORF">P608_07485</name>
</gene>
<evidence type="ECO:0008006" key="5">
    <source>
        <dbReference type="Google" id="ProtNLM"/>
    </source>
</evidence>
<keyword evidence="3" id="KW-1185">Reference proteome</keyword>
<name>A0A0E3C3L4_9BURK</name>
<comment type="caution">
    <text evidence="2">The sequence shown here is derived from an EMBL/GenBank/DDBJ whole genome shotgun (WGS) entry which is preliminary data.</text>
</comment>
<dbReference type="EMBL" id="AWTP01000087">
    <property type="protein sequence ID" value="KGH15641.1"/>
    <property type="molecule type" value="Genomic_DNA"/>
</dbReference>
<evidence type="ECO:0000313" key="4">
    <source>
        <dbReference type="Proteomes" id="UP000029567"/>
    </source>
</evidence>
<organism evidence="2 3">
    <name type="scientific">Comamonas thiooxydans</name>
    <dbReference type="NCBI Taxonomy" id="363952"/>
    <lineage>
        <taxon>Bacteria</taxon>
        <taxon>Pseudomonadati</taxon>
        <taxon>Pseudomonadota</taxon>
        <taxon>Betaproteobacteria</taxon>
        <taxon>Burkholderiales</taxon>
        <taxon>Comamonadaceae</taxon>
        <taxon>Comamonas</taxon>
    </lineage>
</organism>
<evidence type="ECO:0000313" key="1">
    <source>
        <dbReference type="EMBL" id="KGH00391.1"/>
    </source>
</evidence>
<dbReference type="Proteomes" id="UP000029549">
    <property type="component" value="Unassembled WGS sequence"/>
</dbReference>
<evidence type="ECO:0000313" key="3">
    <source>
        <dbReference type="Proteomes" id="UP000029549"/>
    </source>
</evidence>
<dbReference type="Proteomes" id="UP000029567">
    <property type="component" value="Unassembled WGS sequence"/>
</dbReference>
<protein>
    <recommendedName>
        <fullName evidence="5">CBS domain-containing protein</fullName>
    </recommendedName>
</protein>
<dbReference type="RefSeq" id="WP_034377460.1">
    <property type="nucleotide sequence ID" value="NZ_AWTM01000063.1"/>
</dbReference>
<accession>A0A0E3C3L4</accession>
<proteinExistence type="predicted"/>
<evidence type="ECO:0000313" key="2">
    <source>
        <dbReference type="EMBL" id="KGH15641.1"/>
    </source>
</evidence>
<sequence>MLALLGKNARALRPSHPFASIGSVVRREGLALAMAPPVSRKAAIVKALGVHDRIKKCNVLDSGGQWAGMITHKEVI</sequence>